<gene>
    <name evidence="11" type="ORF">D9V34_04520</name>
</gene>
<evidence type="ECO:0000256" key="8">
    <source>
        <dbReference type="SAM" id="Phobius"/>
    </source>
</evidence>
<dbReference type="EMBL" id="RCUY01000002">
    <property type="protein sequence ID" value="RLP84068.1"/>
    <property type="molecule type" value="Genomic_DNA"/>
</dbReference>
<feature type="transmembrane region" description="Helical" evidence="8">
    <location>
        <begin position="315"/>
        <end position="336"/>
    </location>
</feature>
<dbReference type="AlphaFoldDB" id="A0A3L7AWY3"/>
<keyword evidence="12" id="KW-1185">Reference proteome</keyword>
<evidence type="ECO:0000256" key="1">
    <source>
        <dbReference type="ARBA" id="ARBA00004651"/>
    </source>
</evidence>
<name>A0A3L7AWY3_9MICO</name>
<dbReference type="PANTHER" id="PTHR30572:SF4">
    <property type="entry name" value="ABC TRANSPORTER PERMEASE YTRF"/>
    <property type="match status" value="1"/>
</dbReference>
<keyword evidence="3 8" id="KW-0812">Transmembrane</keyword>
<evidence type="ECO:0000256" key="4">
    <source>
        <dbReference type="ARBA" id="ARBA00022989"/>
    </source>
</evidence>
<comment type="caution">
    <text evidence="11">The sequence shown here is derived from an EMBL/GenBank/DDBJ whole genome shotgun (WGS) entry which is preliminary data.</text>
</comment>
<feature type="region of interest" description="Disordered" evidence="7">
    <location>
        <begin position="65"/>
        <end position="94"/>
    </location>
</feature>
<dbReference type="PANTHER" id="PTHR30572">
    <property type="entry name" value="MEMBRANE COMPONENT OF TRANSPORTER-RELATED"/>
    <property type="match status" value="1"/>
</dbReference>
<dbReference type="Pfam" id="PF02687">
    <property type="entry name" value="FtsX"/>
    <property type="match status" value="1"/>
</dbReference>
<evidence type="ECO:0000259" key="9">
    <source>
        <dbReference type="Pfam" id="PF02687"/>
    </source>
</evidence>
<feature type="domain" description="MacB-like periplasmic core" evidence="10">
    <location>
        <begin position="17"/>
        <end position="284"/>
    </location>
</feature>
<sequence length="493" mass="47498">MFLTSLRRELLGRKKQTLIVSLGLALAIALVVLVGGVSAGIANAQSKVLTGLYGVGTDVTVTAEPQAPGTAPGTGQQFSFAGGAPGTGGDTNVSTSRLVAARGAGTLDQTLVKTAGTVTGVKDASGALALNNITFGGTFSGATPGTENRRGEVEGGRTGGGNFNVDTISVLGLDPAATIGPIAGDKTTSGRALATSDATANVAVLDSTYATTANLAVGGTVSLGGTAFSIVGIVDDSGDPGAANVYIPLGVAQQLSGETGKVSTIYVQATSADTIPATSAALTKALTGTKVSTQADLAAGISGSLGSAASLVSSLGTWLSIIVLAAAVLLAILFTVSGVTRRTREFGTLKAIGWSNGRVVGQVAGESVVQALFGAIVGVVLGLVGTMIVNAIAPTVGASTRAAGRGFGGGGEGGGGFGGGAGVGTGAGAGAGAGEGARAAAEHTTNIALHLPFDPSLILIAVGLAVLAGLLAGAIGGWRAARLSPAAALRAIV</sequence>
<protein>
    <submittedName>
        <fullName evidence="11">ABC transporter permease</fullName>
    </submittedName>
</protein>
<keyword evidence="2" id="KW-1003">Cell membrane</keyword>
<dbReference type="GO" id="GO:0005886">
    <property type="term" value="C:plasma membrane"/>
    <property type="evidence" value="ECO:0007669"/>
    <property type="project" value="UniProtKB-SubCell"/>
</dbReference>
<evidence type="ECO:0000256" key="2">
    <source>
        <dbReference type="ARBA" id="ARBA00022475"/>
    </source>
</evidence>
<feature type="transmembrane region" description="Helical" evidence="8">
    <location>
        <begin position="371"/>
        <end position="393"/>
    </location>
</feature>
<dbReference type="Pfam" id="PF12704">
    <property type="entry name" value="MacB_PCD"/>
    <property type="match status" value="1"/>
</dbReference>
<evidence type="ECO:0000256" key="5">
    <source>
        <dbReference type="ARBA" id="ARBA00023136"/>
    </source>
</evidence>
<keyword evidence="4 8" id="KW-1133">Transmembrane helix</keyword>
<dbReference type="InterPro" id="IPR050250">
    <property type="entry name" value="Macrolide_Exporter_MacB"/>
</dbReference>
<evidence type="ECO:0000256" key="6">
    <source>
        <dbReference type="ARBA" id="ARBA00038076"/>
    </source>
</evidence>
<reference evidence="11 12" key="1">
    <citation type="submission" date="2018-10" db="EMBL/GenBank/DDBJ databases">
        <authorList>
            <person name="Li J."/>
        </authorList>
    </citation>
    <scope>NUCLEOTIDE SEQUENCE [LARGE SCALE GENOMIC DNA]</scope>
    <source>
        <strain evidence="11 12">JCM 11654</strain>
    </source>
</reference>
<dbReference type="GO" id="GO:0022857">
    <property type="term" value="F:transmembrane transporter activity"/>
    <property type="evidence" value="ECO:0007669"/>
    <property type="project" value="TreeGrafter"/>
</dbReference>
<evidence type="ECO:0000256" key="7">
    <source>
        <dbReference type="SAM" id="MobiDB-lite"/>
    </source>
</evidence>
<dbReference type="InterPro" id="IPR003838">
    <property type="entry name" value="ABC3_permease_C"/>
</dbReference>
<evidence type="ECO:0000259" key="10">
    <source>
        <dbReference type="Pfam" id="PF12704"/>
    </source>
</evidence>
<evidence type="ECO:0000256" key="3">
    <source>
        <dbReference type="ARBA" id="ARBA00022692"/>
    </source>
</evidence>
<accession>A0A3L7AWY3</accession>
<feature type="transmembrane region" description="Helical" evidence="8">
    <location>
        <begin position="457"/>
        <end position="478"/>
    </location>
</feature>
<proteinExistence type="inferred from homology"/>
<dbReference type="OrthoDB" id="4832961at2"/>
<keyword evidence="5 8" id="KW-0472">Membrane</keyword>
<evidence type="ECO:0000313" key="12">
    <source>
        <dbReference type="Proteomes" id="UP000269438"/>
    </source>
</evidence>
<feature type="region of interest" description="Disordered" evidence="7">
    <location>
        <begin position="139"/>
        <end position="160"/>
    </location>
</feature>
<comment type="similarity">
    <text evidence="6">Belongs to the ABC-4 integral membrane protein family.</text>
</comment>
<dbReference type="Proteomes" id="UP000269438">
    <property type="component" value="Unassembled WGS sequence"/>
</dbReference>
<organism evidence="11 12">
    <name type="scientific">Mycetocola lacteus</name>
    <dbReference type="NCBI Taxonomy" id="76637"/>
    <lineage>
        <taxon>Bacteria</taxon>
        <taxon>Bacillati</taxon>
        <taxon>Actinomycetota</taxon>
        <taxon>Actinomycetes</taxon>
        <taxon>Micrococcales</taxon>
        <taxon>Microbacteriaceae</taxon>
        <taxon>Mycetocola</taxon>
    </lineage>
</organism>
<feature type="domain" description="ABC3 transporter permease C-terminal" evidence="9">
    <location>
        <begin position="319"/>
        <end position="389"/>
    </location>
</feature>
<dbReference type="InterPro" id="IPR025857">
    <property type="entry name" value="MacB_PCD"/>
</dbReference>
<evidence type="ECO:0000313" key="11">
    <source>
        <dbReference type="EMBL" id="RLP84068.1"/>
    </source>
</evidence>
<comment type="subcellular location">
    <subcellularLocation>
        <location evidence="1">Cell membrane</location>
        <topology evidence="1">Multi-pass membrane protein</topology>
    </subcellularLocation>
</comment>